<feature type="domain" description="ATPase AAA-3" evidence="1">
    <location>
        <begin position="53"/>
        <end position="187"/>
    </location>
</feature>
<evidence type="ECO:0000313" key="4">
    <source>
        <dbReference type="Proteomes" id="UP000317648"/>
    </source>
</evidence>
<evidence type="ECO:0000259" key="2">
    <source>
        <dbReference type="Pfam" id="PF17863"/>
    </source>
</evidence>
<name>A0A518DWD8_9BACT</name>
<dbReference type="InterPro" id="IPR027417">
    <property type="entry name" value="P-loop_NTPase"/>
</dbReference>
<dbReference type="PANTHER" id="PTHR42759">
    <property type="entry name" value="MOXR FAMILY PROTEIN"/>
    <property type="match status" value="1"/>
</dbReference>
<accession>A0A518DWD8</accession>
<reference evidence="3 4" key="1">
    <citation type="submission" date="2019-02" db="EMBL/GenBank/DDBJ databases">
        <title>Deep-cultivation of Planctomycetes and their phenomic and genomic characterization uncovers novel biology.</title>
        <authorList>
            <person name="Wiegand S."/>
            <person name="Jogler M."/>
            <person name="Boedeker C."/>
            <person name="Pinto D."/>
            <person name="Vollmers J."/>
            <person name="Rivas-Marin E."/>
            <person name="Kohn T."/>
            <person name="Peeters S.H."/>
            <person name="Heuer A."/>
            <person name="Rast P."/>
            <person name="Oberbeckmann S."/>
            <person name="Bunk B."/>
            <person name="Jeske O."/>
            <person name="Meyerdierks A."/>
            <person name="Storesund J.E."/>
            <person name="Kallscheuer N."/>
            <person name="Luecker S."/>
            <person name="Lage O.M."/>
            <person name="Pohl T."/>
            <person name="Merkel B.J."/>
            <person name="Hornburger P."/>
            <person name="Mueller R.-W."/>
            <person name="Bruemmer F."/>
            <person name="Labrenz M."/>
            <person name="Spormann A.M."/>
            <person name="Op den Camp H."/>
            <person name="Overmann J."/>
            <person name="Amann R."/>
            <person name="Jetten M.S.M."/>
            <person name="Mascher T."/>
            <person name="Medema M.H."/>
            <person name="Devos D.P."/>
            <person name="Kaster A.-K."/>
            <person name="Ovreas L."/>
            <person name="Rohde M."/>
            <person name="Galperin M.Y."/>
            <person name="Jogler C."/>
        </authorList>
    </citation>
    <scope>NUCLEOTIDE SEQUENCE [LARGE SCALE GENOMIC DNA]</scope>
    <source>
        <strain evidence="3 4">Pla85_3_4</strain>
    </source>
</reference>
<dbReference type="Proteomes" id="UP000317648">
    <property type="component" value="Chromosome"/>
</dbReference>
<dbReference type="Gene3D" id="3.40.50.300">
    <property type="entry name" value="P-loop containing nucleotide triphosphate hydrolases"/>
    <property type="match status" value="1"/>
</dbReference>
<sequence length="358" mass="38986">MTDSPPPPDPNDAFTPAEFQRVFHAVREQVEQVVVGQSPAVRHLLTGIFAGGHVMLTGLPGLGRTLLAKTLSEALGMAFNRLQFTPDLLPTDIIGAEILENDRASGSRRFRFFKGPVFANLVLVDEVNRSPARTQAALLEVMQERQVTASGRTYFLPQPFHLIATENSLDTEGTWPMGEAQLDRFMMSIEQTYPDAAAERRLLLQTTGSWTHQVQQVASPEQVLAMQALARQTPVPPSVKEFALSIVRASRPGEPGGAASLAGVIRLGASPRAAQSLLLAAKVTALARGGFHVSQADVLEVAAPVMLHRLLIDVRAAADGMRRETILAQLIEQARQNVLPPPDRWTWSVLKRPAPVSR</sequence>
<feature type="domain" description="ChlI/MoxR AAA lid" evidence="2">
    <location>
        <begin position="265"/>
        <end position="327"/>
    </location>
</feature>
<dbReference type="Pfam" id="PF17863">
    <property type="entry name" value="AAA_lid_2"/>
    <property type="match status" value="1"/>
</dbReference>
<dbReference type="SUPFAM" id="SSF52540">
    <property type="entry name" value="P-loop containing nucleoside triphosphate hydrolases"/>
    <property type="match status" value="1"/>
</dbReference>
<dbReference type="PANTHER" id="PTHR42759:SF1">
    <property type="entry name" value="MAGNESIUM-CHELATASE SUBUNIT CHLD"/>
    <property type="match status" value="1"/>
</dbReference>
<dbReference type="PIRSF" id="PIRSF002849">
    <property type="entry name" value="AAA_ATPase_chaperone_MoxR_prd"/>
    <property type="match status" value="1"/>
</dbReference>
<keyword evidence="4" id="KW-1185">Reference proteome</keyword>
<proteinExistence type="predicted"/>
<dbReference type="Gene3D" id="1.10.8.80">
    <property type="entry name" value="Magnesium chelatase subunit I, C-Terminal domain"/>
    <property type="match status" value="1"/>
</dbReference>
<dbReference type="InterPro" id="IPR011703">
    <property type="entry name" value="ATPase_AAA-3"/>
</dbReference>
<dbReference type="Pfam" id="PF07726">
    <property type="entry name" value="AAA_3"/>
    <property type="match status" value="1"/>
</dbReference>
<organism evidence="3 4">
    <name type="scientific">Lignipirellula cremea</name>
    <dbReference type="NCBI Taxonomy" id="2528010"/>
    <lineage>
        <taxon>Bacteria</taxon>
        <taxon>Pseudomonadati</taxon>
        <taxon>Planctomycetota</taxon>
        <taxon>Planctomycetia</taxon>
        <taxon>Pirellulales</taxon>
        <taxon>Pirellulaceae</taxon>
        <taxon>Lignipirellula</taxon>
    </lineage>
</organism>
<dbReference type="AlphaFoldDB" id="A0A518DWD8"/>
<evidence type="ECO:0000259" key="1">
    <source>
        <dbReference type="Pfam" id="PF07726"/>
    </source>
</evidence>
<dbReference type="InterPro" id="IPR050764">
    <property type="entry name" value="CbbQ/NirQ/NorQ/GpvN"/>
</dbReference>
<dbReference type="GO" id="GO:0016887">
    <property type="term" value="F:ATP hydrolysis activity"/>
    <property type="evidence" value="ECO:0007669"/>
    <property type="project" value="InterPro"/>
</dbReference>
<protein>
    <submittedName>
        <fullName evidence="3">ATPase family associated with various cellular activities (AAA)</fullName>
    </submittedName>
</protein>
<dbReference type="EMBL" id="CP036433">
    <property type="protein sequence ID" value="QDU96143.1"/>
    <property type="molecule type" value="Genomic_DNA"/>
</dbReference>
<dbReference type="GO" id="GO:0005524">
    <property type="term" value="F:ATP binding"/>
    <property type="evidence" value="ECO:0007669"/>
    <property type="project" value="InterPro"/>
</dbReference>
<dbReference type="RefSeq" id="WP_197442395.1">
    <property type="nucleotide sequence ID" value="NZ_CP036433.1"/>
</dbReference>
<dbReference type="KEGG" id="lcre:Pla8534_39620"/>
<dbReference type="CDD" id="cd00009">
    <property type="entry name" value="AAA"/>
    <property type="match status" value="1"/>
</dbReference>
<gene>
    <name evidence="3" type="ORF">Pla8534_39620</name>
</gene>
<dbReference type="InterPro" id="IPR041628">
    <property type="entry name" value="ChlI/MoxR_AAA_lid"/>
</dbReference>
<evidence type="ECO:0000313" key="3">
    <source>
        <dbReference type="EMBL" id="QDU96143.1"/>
    </source>
</evidence>